<evidence type="ECO:0000313" key="3">
    <source>
        <dbReference type="EMBL" id="NYE07554.1"/>
    </source>
</evidence>
<dbReference type="PANTHER" id="PTHR43031">
    <property type="entry name" value="FAD-DEPENDENT OXIDOREDUCTASE"/>
    <property type="match status" value="1"/>
</dbReference>
<name>A0A852TKD7_9BACI</name>
<reference evidence="4" key="1">
    <citation type="submission" date="2020-07" db="EMBL/GenBank/DDBJ databases">
        <authorList>
            <person name="Partida-Martinez L."/>
            <person name="Huntemann M."/>
            <person name="Clum A."/>
            <person name="Wang J."/>
            <person name="Palaniappan K."/>
            <person name="Ritter S."/>
            <person name="Chen I.-M."/>
            <person name="Stamatis D."/>
            <person name="Reddy T."/>
            <person name="O'Malley R."/>
            <person name="Daum C."/>
            <person name="Shapiro N."/>
            <person name="Ivanova N."/>
            <person name="Kyrpides N."/>
            <person name="Woyke T."/>
        </authorList>
    </citation>
    <scope>NUCLEOTIDE SEQUENCE [LARGE SCALE GENOMIC DNA]</scope>
    <source>
        <strain evidence="4">AT2.8</strain>
    </source>
</reference>
<dbReference type="AlphaFoldDB" id="A0A852TKD7"/>
<keyword evidence="1" id="KW-1133">Transmembrane helix</keyword>
<dbReference type="GO" id="GO:0016740">
    <property type="term" value="F:transferase activity"/>
    <property type="evidence" value="ECO:0007669"/>
    <property type="project" value="UniProtKB-KW"/>
</dbReference>
<accession>A0A852TKD7</accession>
<evidence type="ECO:0000256" key="1">
    <source>
        <dbReference type="SAM" id="Phobius"/>
    </source>
</evidence>
<organism evidence="3 4">
    <name type="scientific">Neobacillus niacini</name>
    <dbReference type="NCBI Taxonomy" id="86668"/>
    <lineage>
        <taxon>Bacteria</taxon>
        <taxon>Bacillati</taxon>
        <taxon>Bacillota</taxon>
        <taxon>Bacilli</taxon>
        <taxon>Bacillales</taxon>
        <taxon>Bacillaceae</taxon>
        <taxon>Neobacillus</taxon>
    </lineage>
</organism>
<dbReference type="Gene3D" id="3.40.250.10">
    <property type="entry name" value="Rhodanese-like domain"/>
    <property type="match status" value="1"/>
</dbReference>
<reference evidence="4" key="2">
    <citation type="submission" date="2020-08" db="EMBL/GenBank/DDBJ databases">
        <title>The Agave Microbiome: Exploring the role of microbial communities in plant adaptations to desert environments.</title>
        <authorList>
            <person name="Partida-Martinez L.P."/>
        </authorList>
    </citation>
    <scope>NUCLEOTIDE SEQUENCE [LARGE SCALE GENOMIC DNA]</scope>
    <source>
        <strain evidence="4">AT2.8</strain>
    </source>
</reference>
<evidence type="ECO:0000259" key="2">
    <source>
        <dbReference type="PROSITE" id="PS50206"/>
    </source>
</evidence>
<dbReference type="PROSITE" id="PS50206">
    <property type="entry name" value="RHODANESE_3"/>
    <property type="match status" value="1"/>
</dbReference>
<dbReference type="InterPro" id="IPR001763">
    <property type="entry name" value="Rhodanese-like_dom"/>
</dbReference>
<feature type="domain" description="Rhodanese" evidence="2">
    <location>
        <begin position="39"/>
        <end position="120"/>
    </location>
</feature>
<dbReference type="SMART" id="SM00450">
    <property type="entry name" value="RHOD"/>
    <property type="match status" value="1"/>
</dbReference>
<gene>
    <name evidence="3" type="ORF">F4694_004365</name>
</gene>
<feature type="transmembrane region" description="Helical" evidence="1">
    <location>
        <begin position="6"/>
        <end position="21"/>
    </location>
</feature>
<proteinExistence type="predicted"/>
<dbReference type="PANTHER" id="PTHR43031:SF17">
    <property type="entry name" value="SULFURTRANSFERASE YTWF-RELATED"/>
    <property type="match status" value="1"/>
</dbReference>
<dbReference type="CDD" id="cd00158">
    <property type="entry name" value="RHOD"/>
    <property type="match status" value="1"/>
</dbReference>
<keyword evidence="1" id="KW-0472">Membrane</keyword>
<dbReference type="Pfam" id="PF00581">
    <property type="entry name" value="Rhodanese"/>
    <property type="match status" value="1"/>
</dbReference>
<keyword evidence="1" id="KW-0812">Transmembrane</keyword>
<dbReference type="EMBL" id="JACCBX010000009">
    <property type="protein sequence ID" value="NYE07554.1"/>
    <property type="molecule type" value="Genomic_DNA"/>
</dbReference>
<protein>
    <submittedName>
        <fullName evidence="3">Rhodanese-related sulfurtransferase</fullName>
    </submittedName>
</protein>
<evidence type="ECO:0000313" key="4">
    <source>
        <dbReference type="Proteomes" id="UP000548423"/>
    </source>
</evidence>
<comment type="caution">
    <text evidence="3">The sequence shown here is derived from an EMBL/GenBank/DDBJ whole genome shotgun (WGS) entry which is preliminary data.</text>
</comment>
<dbReference type="InterPro" id="IPR036873">
    <property type="entry name" value="Rhodanese-like_dom_sf"/>
</dbReference>
<dbReference type="SUPFAM" id="SSF52821">
    <property type="entry name" value="Rhodanese/Cell cycle control phosphatase"/>
    <property type="match status" value="1"/>
</dbReference>
<sequence length="120" mass="13568">MEYVNYLVTAILIFFIIKRFLPTKGVNHISKIELKSELKDKNKQFVDVRTPGEYKGNHISGFKNIPLQQLAQKAEKELSKEKEVIVICQSGMRSGHASKILKKQGFSKVTNVKGGMSAWS</sequence>
<dbReference type="InterPro" id="IPR050229">
    <property type="entry name" value="GlpE_sulfurtransferase"/>
</dbReference>
<dbReference type="Proteomes" id="UP000548423">
    <property type="component" value="Unassembled WGS sequence"/>
</dbReference>